<dbReference type="PANTHER" id="PTHR30055:SF207">
    <property type="entry name" value="HTH-TYPE TRANSCRIPTIONAL REPRESSOR FATR"/>
    <property type="match status" value="1"/>
</dbReference>
<dbReference type="SUPFAM" id="SSF48498">
    <property type="entry name" value="Tetracyclin repressor-like, C-terminal domain"/>
    <property type="match status" value="1"/>
</dbReference>
<feature type="domain" description="HTH tetR-type" evidence="3">
    <location>
        <begin position="5"/>
        <end position="65"/>
    </location>
</feature>
<dbReference type="GO" id="GO:0003700">
    <property type="term" value="F:DNA-binding transcription factor activity"/>
    <property type="evidence" value="ECO:0007669"/>
    <property type="project" value="TreeGrafter"/>
</dbReference>
<evidence type="ECO:0000256" key="1">
    <source>
        <dbReference type="ARBA" id="ARBA00023125"/>
    </source>
</evidence>
<comment type="caution">
    <text evidence="4">The sequence shown here is derived from an EMBL/GenBank/DDBJ whole genome shotgun (WGS) entry which is preliminary data.</text>
</comment>
<dbReference type="Proteomes" id="UP000556026">
    <property type="component" value="Unassembled WGS sequence"/>
</dbReference>
<keyword evidence="5" id="KW-1185">Reference proteome</keyword>
<evidence type="ECO:0000256" key="2">
    <source>
        <dbReference type="PROSITE-ProRule" id="PRU00335"/>
    </source>
</evidence>
<dbReference type="RefSeq" id="WP_183353619.1">
    <property type="nucleotide sequence ID" value="NZ_BLXX01000002.1"/>
</dbReference>
<dbReference type="SUPFAM" id="SSF46689">
    <property type="entry name" value="Homeodomain-like"/>
    <property type="match status" value="1"/>
</dbReference>
<dbReference type="InterPro" id="IPR054422">
    <property type="entry name" value="TetR-like_HI_0893_C"/>
</dbReference>
<dbReference type="InterPro" id="IPR009057">
    <property type="entry name" value="Homeodomain-like_sf"/>
</dbReference>
<dbReference type="PROSITE" id="PS50977">
    <property type="entry name" value="HTH_TETR_2"/>
    <property type="match status" value="1"/>
</dbReference>
<gene>
    <name evidence="4" type="ORF">GMST_10970</name>
</gene>
<dbReference type="GO" id="GO:0000976">
    <property type="term" value="F:transcription cis-regulatory region binding"/>
    <property type="evidence" value="ECO:0007669"/>
    <property type="project" value="TreeGrafter"/>
</dbReference>
<dbReference type="Pfam" id="PF22604">
    <property type="entry name" value="TetR_HI_0893_C"/>
    <property type="match status" value="1"/>
</dbReference>
<keyword evidence="1 2" id="KW-0238">DNA-binding</keyword>
<dbReference type="Pfam" id="PF00440">
    <property type="entry name" value="TetR_N"/>
    <property type="match status" value="1"/>
</dbReference>
<dbReference type="PANTHER" id="PTHR30055">
    <property type="entry name" value="HTH-TYPE TRANSCRIPTIONAL REGULATOR RUTR"/>
    <property type="match status" value="1"/>
</dbReference>
<reference evidence="5" key="1">
    <citation type="submission" date="2020-06" db="EMBL/GenBank/DDBJ databases">
        <title>Draft genomic sequence of Geomonas sp. Red330.</title>
        <authorList>
            <person name="Itoh H."/>
            <person name="Zhenxing X."/>
            <person name="Ushijima N."/>
            <person name="Masuda Y."/>
            <person name="Shiratori Y."/>
            <person name="Senoo K."/>
        </authorList>
    </citation>
    <scope>NUCLEOTIDE SEQUENCE [LARGE SCALE GENOMIC DNA]</scope>
    <source>
        <strain evidence="5">Red330</strain>
    </source>
</reference>
<dbReference type="Gene3D" id="1.10.357.10">
    <property type="entry name" value="Tetracycline Repressor, domain 2"/>
    <property type="match status" value="1"/>
</dbReference>
<dbReference type="InterPro" id="IPR050109">
    <property type="entry name" value="HTH-type_TetR-like_transc_reg"/>
</dbReference>
<dbReference type="PRINTS" id="PR00455">
    <property type="entry name" value="HTHTETR"/>
</dbReference>
<organism evidence="4 5">
    <name type="scientific">Geomonas silvestris</name>
    <dbReference type="NCBI Taxonomy" id="2740184"/>
    <lineage>
        <taxon>Bacteria</taxon>
        <taxon>Pseudomonadati</taxon>
        <taxon>Thermodesulfobacteriota</taxon>
        <taxon>Desulfuromonadia</taxon>
        <taxon>Geobacterales</taxon>
        <taxon>Geobacteraceae</taxon>
        <taxon>Geomonas</taxon>
    </lineage>
</organism>
<evidence type="ECO:0000313" key="5">
    <source>
        <dbReference type="Proteomes" id="UP000556026"/>
    </source>
</evidence>
<protein>
    <submittedName>
        <fullName evidence="4">TetR family transcriptional regulator</fullName>
    </submittedName>
</protein>
<feature type="DNA-binding region" description="H-T-H motif" evidence="2">
    <location>
        <begin position="28"/>
        <end position="47"/>
    </location>
</feature>
<evidence type="ECO:0000259" key="3">
    <source>
        <dbReference type="PROSITE" id="PS50977"/>
    </source>
</evidence>
<accession>A0A6V8MFQ1</accession>
<name>A0A6V8MFQ1_9BACT</name>
<proteinExistence type="predicted"/>
<dbReference type="AlphaFoldDB" id="A0A6V8MFQ1"/>
<dbReference type="InterPro" id="IPR001647">
    <property type="entry name" value="HTH_TetR"/>
</dbReference>
<dbReference type="EMBL" id="BLXX01000002">
    <property type="protein sequence ID" value="GFO58772.1"/>
    <property type="molecule type" value="Genomic_DNA"/>
</dbReference>
<evidence type="ECO:0000313" key="4">
    <source>
        <dbReference type="EMBL" id="GFO58772.1"/>
    </source>
</evidence>
<sequence>MSNCCDKREEIFRAALELIAEQGFHGAPMAMIAERAGVAAGTIYRYFENKDALIVDLFHEIDDKIGAVIMQDYQQAKPLRERFHHIFTTLARYFVNHPLHFRYIEQFHNSPYGVEFKRDILQRKTGDCHIYRDLLEEGVVQQVIKDLPMPILFALAFGPLKVVVRDHILGFVALNDELIDKLMAACWDGIRR</sequence>
<dbReference type="InterPro" id="IPR036271">
    <property type="entry name" value="Tet_transcr_reg_TetR-rel_C_sf"/>
</dbReference>